<dbReference type="SUPFAM" id="SSF56935">
    <property type="entry name" value="Porins"/>
    <property type="match status" value="1"/>
</dbReference>
<feature type="region of interest" description="Disordered" evidence="4">
    <location>
        <begin position="335"/>
        <end position="447"/>
    </location>
</feature>
<dbReference type="Pfam" id="PF00593">
    <property type="entry name" value="TonB_dep_Rec_b-barrel"/>
    <property type="match status" value="1"/>
</dbReference>
<comment type="subcellular location">
    <subcellularLocation>
        <location evidence="1">Cell outer membrane</location>
    </subcellularLocation>
</comment>
<keyword evidence="3" id="KW-0998">Cell outer membrane</keyword>
<sequence length="447" mass="47458">MMSRGSWARPRPATAPSRPRHRGPGDQPFIPADLRTLLASRADPTAAFYPRRAFTEVGGRLSNNTYETTQLLAGLRGVLPIRDWKWDLYASYGQMDHTEHQFGNVSRAAMRTLTFAPDGGVAICGGFNIFGAGKVSPGCAAYIARDVTNATTIKQTVVEGYTTGSLIDLPAGALKFSAGGQYRKDDFDYAPDLLLRGPDIVGFNPAVPVSGDITSKEVYAELLVPVLADLPLIESLDLALGGRVADYSTTGRVSAYKADLTWKPVSGLLIRGGYQRAVRAPNIAELFSPQSLGFVGIGSPGTGTTAGIPATCAPPTEPAPAARRFAACACPRACRRRSSTPSTKPLLRWRSPAAAILTSPRRPPTASRPGRSGRRPSTGRSCAGSASAWTTTRSRWPTWWGPSGSRRSWPPASTPMGPTPGSPTPTSTASSSPAWARARSPASPRPR</sequence>
<proteinExistence type="predicted"/>
<keyword evidence="2" id="KW-0472">Membrane</keyword>
<feature type="compositionally biased region" description="Low complexity" evidence="4">
    <location>
        <begin position="358"/>
        <end position="381"/>
    </location>
</feature>
<evidence type="ECO:0000256" key="1">
    <source>
        <dbReference type="ARBA" id="ARBA00004442"/>
    </source>
</evidence>
<feature type="compositionally biased region" description="Low complexity" evidence="4">
    <location>
        <begin position="8"/>
        <end position="17"/>
    </location>
</feature>
<evidence type="ECO:0000256" key="3">
    <source>
        <dbReference type="ARBA" id="ARBA00023237"/>
    </source>
</evidence>
<dbReference type="InterPro" id="IPR036942">
    <property type="entry name" value="Beta-barrel_TonB_sf"/>
</dbReference>
<feature type="region of interest" description="Disordered" evidence="4">
    <location>
        <begin position="1"/>
        <end position="29"/>
    </location>
</feature>
<dbReference type="Gene3D" id="2.40.170.20">
    <property type="entry name" value="TonB-dependent receptor, beta-barrel domain"/>
    <property type="match status" value="1"/>
</dbReference>
<gene>
    <name evidence="6" type="ORF">JKL49_08700</name>
</gene>
<evidence type="ECO:0000256" key="2">
    <source>
        <dbReference type="ARBA" id="ARBA00023136"/>
    </source>
</evidence>
<feature type="domain" description="TonB-dependent receptor-like beta-barrel" evidence="5">
    <location>
        <begin position="44"/>
        <end position="299"/>
    </location>
</feature>
<protein>
    <submittedName>
        <fullName evidence="6">TonB-dependent receptor</fullName>
    </submittedName>
</protein>
<keyword evidence="6" id="KW-0675">Receptor</keyword>
<organism evidence="6">
    <name type="scientific">Phenylobacterium glaciei</name>
    <dbReference type="NCBI Taxonomy" id="2803784"/>
    <lineage>
        <taxon>Bacteria</taxon>
        <taxon>Pseudomonadati</taxon>
        <taxon>Pseudomonadota</taxon>
        <taxon>Alphaproteobacteria</taxon>
        <taxon>Caulobacterales</taxon>
        <taxon>Caulobacteraceae</taxon>
        <taxon>Phenylobacterium</taxon>
    </lineage>
</organism>
<evidence type="ECO:0000256" key="4">
    <source>
        <dbReference type="SAM" id="MobiDB-lite"/>
    </source>
</evidence>
<feature type="compositionally biased region" description="Low complexity" evidence="4">
    <location>
        <begin position="424"/>
        <end position="447"/>
    </location>
</feature>
<dbReference type="AlphaFoldDB" id="A0A974S9S1"/>
<dbReference type="GO" id="GO:0009279">
    <property type="term" value="C:cell outer membrane"/>
    <property type="evidence" value="ECO:0007669"/>
    <property type="project" value="UniProtKB-SubCell"/>
</dbReference>
<dbReference type="PANTHER" id="PTHR47234:SF2">
    <property type="entry name" value="TONB-DEPENDENT RECEPTOR"/>
    <property type="match status" value="1"/>
</dbReference>
<feature type="compositionally biased region" description="Low complexity" evidence="4">
    <location>
        <begin position="389"/>
        <end position="400"/>
    </location>
</feature>
<dbReference type="InterPro" id="IPR000531">
    <property type="entry name" value="Beta-barrel_TonB"/>
</dbReference>
<dbReference type="EMBL" id="CP068570">
    <property type="protein sequence ID" value="QQZ51181.1"/>
    <property type="molecule type" value="Genomic_DNA"/>
</dbReference>
<accession>A0A974S9S1</accession>
<evidence type="ECO:0000259" key="5">
    <source>
        <dbReference type="Pfam" id="PF00593"/>
    </source>
</evidence>
<evidence type="ECO:0000313" key="6">
    <source>
        <dbReference type="EMBL" id="QQZ51181.1"/>
    </source>
</evidence>
<name>A0A974S9S1_9CAUL</name>
<dbReference type="PANTHER" id="PTHR47234">
    <property type="match status" value="1"/>
</dbReference>
<reference evidence="6" key="1">
    <citation type="submission" date="2021-01" db="EMBL/GenBank/DDBJ databases">
        <title>Genome sequence of Phenylobacterium sp. 20VBR1 isolated from a valley glaceir, Ny-Alesund, Svalbard.</title>
        <authorList>
            <person name="Thomas F.A."/>
            <person name="Krishnan K.P."/>
            <person name="Sinha R.K."/>
        </authorList>
    </citation>
    <scope>NUCLEOTIDE SEQUENCE</scope>
    <source>
        <strain evidence="6">20VBR1</strain>
    </source>
</reference>